<dbReference type="Gene3D" id="3.20.20.80">
    <property type="entry name" value="Glycosidases"/>
    <property type="match status" value="1"/>
</dbReference>
<dbReference type="InterPro" id="IPR002509">
    <property type="entry name" value="NODB_dom"/>
</dbReference>
<evidence type="ECO:0000259" key="3">
    <source>
        <dbReference type="PROSITE" id="PS51677"/>
    </source>
</evidence>
<name>A0A6P2PR77_BURL3</name>
<dbReference type="NCBIfam" id="TIGR03938">
    <property type="entry name" value="deacetyl_PgaB"/>
    <property type="match status" value="1"/>
</dbReference>
<dbReference type="GO" id="GO:0043708">
    <property type="term" value="P:cell adhesion involved in biofilm formation"/>
    <property type="evidence" value="ECO:0007669"/>
    <property type="project" value="InterPro"/>
</dbReference>
<keyword evidence="1 2" id="KW-0732">Signal</keyword>
<dbReference type="EMBL" id="CABVPW010000029">
    <property type="protein sequence ID" value="VWC10830.1"/>
    <property type="molecule type" value="Genomic_DNA"/>
</dbReference>
<dbReference type="Pfam" id="PF01522">
    <property type="entry name" value="Polysacc_deac_1"/>
    <property type="match status" value="1"/>
</dbReference>
<feature type="signal peptide" evidence="2">
    <location>
        <begin position="1"/>
        <end position="27"/>
    </location>
</feature>
<dbReference type="InterPro" id="IPR011330">
    <property type="entry name" value="Glyco_hydro/deAcase_b/a-brl"/>
</dbReference>
<dbReference type="PANTHER" id="PTHR34216">
    <property type="match status" value="1"/>
</dbReference>
<dbReference type="Pfam" id="PF14883">
    <property type="entry name" value="GHL13"/>
    <property type="match status" value="1"/>
</dbReference>
<dbReference type="PROSITE" id="PS51257">
    <property type="entry name" value="PROKAR_LIPOPROTEIN"/>
    <property type="match status" value="1"/>
</dbReference>
<dbReference type="InterPro" id="IPR023854">
    <property type="entry name" value="PGA_deacetylase_PgaB"/>
</dbReference>
<dbReference type="AlphaFoldDB" id="A0A6P2PR77"/>
<organism evidence="4 5">
    <name type="scientific">Burkholderia lata (strain ATCC 17760 / DSM 23089 / LMG 22485 / NCIMB 9086 / R18194 / 383)</name>
    <dbReference type="NCBI Taxonomy" id="482957"/>
    <lineage>
        <taxon>Bacteria</taxon>
        <taxon>Pseudomonadati</taxon>
        <taxon>Pseudomonadota</taxon>
        <taxon>Betaproteobacteria</taxon>
        <taxon>Burkholderiales</taxon>
        <taxon>Burkholderiaceae</taxon>
        <taxon>Burkholderia</taxon>
        <taxon>Burkholderia cepacia complex</taxon>
    </lineage>
</organism>
<dbReference type="GO" id="GO:0005975">
    <property type="term" value="P:carbohydrate metabolic process"/>
    <property type="evidence" value="ECO:0007669"/>
    <property type="project" value="InterPro"/>
</dbReference>
<evidence type="ECO:0000313" key="5">
    <source>
        <dbReference type="Proteomes" id="UP000494218"/>
    </source>
</evidence>
<evidence type="ECO:0000256" key="2">
    <source>
        <dbReference type="SAM" id="SignalP"/>
    </source>
</evidence>
<dbReference type="InterPro" id="IPR051398">
    <property type="entry name" value="Polysacch_Deacetylase"/>
</dbReference>
<feature type="chain" id="PRO_5027103620" evidence="2">
    <location>
        <begin position="28"/>
        <end position="699"/>
    </location>
</feature>
<dbReference type="SUPFAM" id="SSF88713">
    <property type="entry name" value="Glycoside hydrolase/deacetylase"/>
    <property type="match status" value="1"/>
</dbReference>
<dbReference type="RefSeq" id="WP_175033775.1">
    <property type="nucleotide sequence ID" value="NZ_CABVPW010000029.1"/>
</dbReference>
<dbReference type="Proteomes" id="UP000494218">
    <property type="component" value="Unassembled WGS sequence"/>
</dbReference>
<dbReference type="GO" id="GO:0016810">
    <property type="term" value="F:hydrolase activity, acting on carbon-nitrogen (but not peptide) bonds"/>
    <property type="evidence" value="ECO:0007669"/>
    <property type="project" value="InterPro"/>
</dbReference>
<dbReference type="PANTHER" id="PTHR34216:SF7">
    <property type="entry name" value="POLY-BETA-1,6-N-ACETYL-D-GLUCOSAMINE N-DEACETYLASE"/>
    <property type="match status" value="1"/>
</dbReference>
<sequence length="699" mass="79286">MQSRRTFMCGCLGTFAACSLFPGVTNAKMIDLLPPSDPADGKTFRVICMHDVRDNLMASFSSAPASALVDPFAVDTGTLTAIFSWLQTNNYHTITVRQIEESRHGGKPLPPRAVLLTFDDGFRSHYTKVLPLLERFKYPAVMGIVTAWIDTPPDTPIRLSDKVQVPRDSFMSWDEVKRLGQSQLVELGCHTHNLHHGAIANPQGNELPATTSHLYLQDEKRYETDAEFEARVHNDLQTCVRQIREHTGIVARSMVWPYGAENQPVRQISTSLGMDIQFSLDAGPNTPDVPLDRLRRILLMYDVDIGGFERSMREPASNRGDVDVPERTVQVDLDQVYDPDPARQEVNLGKLIERIYRMQPKSVYLQAFADPKGTGVAESVYFPNRHLPMRADLFSRAAWQLNTRSNVQVYAWMPVLAFRPPADKLRGLEAVSAYGGAPARENGTRTFRLSPFDPDARLMIQQVYEDLSKHASFSGILFSDDAVLDDYEDAGRHALRTYSQWGLPADVGKIRENPDLLKRWTRQKSRYLIDLTRQLEQVVLAHQNVGDVLTARNIFAMPVLKPESEAWYAQNYDDFLATYDYVALMAMPYMEQAKDPEDWMDQLVRAVRAKKLGLQRTVFELQAYDWHARKDVTAGTLLAQMRRLRSEGAVNFGYYPDNFLNDQPDLDAMRDVMSLKSRLDPTSINALMQMQKTQGTRTP</sequence>
<evidence type="ECO:0000313" key="4">
    <source>
        <dbReference type="EMBL" id="VWC10830.1"/>
    </source>
</evidence>
<dbReference type="Gene3D" id="3.20.20.370">
    <property type="entry name" value="Glycoside hydrolase/deacetylase"/>
    <property type="match status" value="1"/>
</dbReference>
<gene>
    <name evidence="4" type="ORF">BLA23254_05278</name>
</gene>
<feature type="domain" description="NodB homology" evidence="3">
    <location>
        <begin position="112"/>
        <end position="359"/>
    </location>
</feature>
<protein>
    <submittedName>
        <fullName evidence="4">Polysaccharide deacetylase</fullName>
    </submittedName>
</protein>
<evidence type="ECO:0000256" key="1">
    <source>
        <dbReference type="ARBA" id="ARBA00022729"/>
    </source>
</evidence>
<accession>A0A6P2PR77</accession>
<proteinExistence type="predicted"/>
<reference evidence="4 5" key="1">
    <citation type="submission" date="2019-09" db="EMBL/GenBank/DDBJ databases">
        <authorList>
            <person name="Depoorter E."/>
        </authorList>
    </citation>
    <scope>NUCLEOTIDE SEQUENCE [LARGE SCALE GENOMIC DNA]</scope>
    <source>
        <strain evidence="4">LMG 23254</strain>
    </source>
</reference>
<dbReference type="InterPro" id="IPR032772">
    <property type="entry name" value="PGA_deacetylase_PgaB_C"/>
</dbReference>
<dbReference type="PROSITE" id="PS51677">
    <property type="entry name" value="NODB"/>
    <property type="match status" value="1"/>
</dbReference>